<dbReference type="Proteomes" id="UP000663852">
    <property type="component" value="Unassembled WGS sequence"/>
</dbReference>
<sequence length="186" mass="21178">MLLAAIFVCAIVTFIIPIVQLSIGFHYVVQDGQNSNDPCSAAPDLPLLMGIGGIFTLFFLGIAYHFLKMLTSLNQQQSDIAGKMSRLLVGIISFTFGSITIIFFFLIQKRVYQVYSDNNRVNLESTGYACREIVLRGALVLIILTYVSIFLFVSIYVLGFIRLFHQRRKRHRGELEMRPKLENTRF</sequence>
<dbReference type="EMBL" id="CAJNOR010000186">
    <property type="protein sequence ID" value="CAF0831977.1"/>
    <property type="molecule type" value="Genomic_DNA"/>
</dbReference>
<keyword evidence="1" id="KW-1133">Transmembrane helix</keyword>
<evidence type="ECO:0000313" key="4">
    <source>
        <dbReference type="Proteomes" id="UP000663828"/>
    </source>
</evidence>
<organism evidence="2 4">
    <name type="scientific">Adineta ricciae</name>
    <name type="common">Rotifer</name>
    <dbReference type="NCBI Taxonomy" id="249248"/>
    <lineage>
        <taxon>Eukaryota</taxon>
        <taxon>Metazoa</taxon>
        <taxon>Spiralia</taxon>
        <taxon>Gnathifera</taxon>
        <taxon>Rotifera</taxon>
        <taxon>Eurotatoria</taxon>
        <taxon>Bdelloidea</taxon>
        <taxon>Adinetida</taxon>
        <taxon>Adinetidae</taxon>
        <taxon>Adineta</taxon>
    </lineage>
</organism>
<comment type="caution">
    <text evidence="2">The sequence shown here is derived from an EMBL/GenBank/DDBJ whole genome shotgun (WGS) entry which is preliminary data.</text>
</comment>
<keyword evidence="4" id="KW-1185">Reference proteome</keyword>
<proteinExistence type="predicted"/>
<keyword evidence="1" id="KW-0472">Membrane</keyword>
<evidence type="ECO:0000256" key="1">
    <source>
        <dbReference type="SAM" id="Phobius"/>
    </source>
</evidence>
<feature type="transmembrane region" description="Helical" evidence="1">
    <location>
        <begin position="133"/>
        <end position="161"/>
    </location>
</feature>
<protein>
    <submittedName>
        <fullName evidence="2">Uncharacterized protein</fullName>
    </submittedName>
</protein>
<dbReference type="AlphaFoldDB" id="A0A813V329"/>
<dbReference type="Proteomes" id="UP000663828">
    <property type="component" value="Unassembled WGS sequence"/>
</dbReference>
<feature type="transmembrane region" description="Helical" evidence="1">
    <location>
        <begin position="87"/>
        <end position="107"/>
    </location>
</feature>
<gene>
    <name evidence="3" type="ORF">EDS130_LOCUS18526</name>
    <name evidence="2" type="ORF">XAT740_LOCUS4508</name>
</gene>
<accession>A0A813V329</accession>
<reference evidence="2" key="1">
    <citation type="submission" date="2021-02" db="EMBL/GenBank/DDBJ databases">
        <authorList>
            <person name="Nowell W R."/>
        </authorList>
    </citation>
    <scope>NUCLEOTIDE SEQUENCE</scope>
</reference>
<keyword evidence="1" id="KW-0812">Transmembrane</keyword>
<name>A0A813V329_ADIRI</name>
<evidence type="ECO:0000313" key="2">
    <source>
        <dbReference type="EMBL" id="CAF0831977.1"/>
    </source>
</evidence>
<evidence type="ECO:0000313" key="3">
    <source>
        <dbReference type="EMBL" id="CAF1072698.1"/>
    </source>
</evidence>
<dbReference type="EMBL" id="CAJNOJ010000086">
    <property type="protein sequence ID" value="CAF1072698.1"/>
    <property type="molecule type" value="Genomic_DNA"/>
</dbReference>
<feature type="transmembrane region" description="Helical" evidence="1">
    <location>
        <begin position="45"/>
        <end position="67"/>
    </location>
</feature>